<evidence type="ECO:0000313" key="29">
    <source>
        <dbReference type="Proteomes" id="UP000007303"/>
    </source>
</evidence>
<dbReference type="InterPro" id="IPR002048">
    <property type="entry name" value="EF_hand_dom"/>
</dbReference>
<sequence>MVVVNSVLKLVQRQTYTCLSHRYGLYLCFGGLVLMIVSAFQFGEVVLEWSRDQYHVMFDSYRDNLGGKSFQSRRLCLPMPIDVVYTWVNGTDVTLKELKAVREQMEEEQRALREHLERNASEITEVPKGSVKPECLLSHCIVAPMLALEPALPANVTLKELPTLSQAFSAAKELLTLSKPSQPSATASVVVFHSQAEADKAYMDTLKENQKSSVSRCYLTTDKEAPGLIRMHSLAYLSGFPASFKETEQLRVKLPTAVTNKISQLELYSEASIALLHLKTLQDFPELAQQAKKNLTLDGNELAISPTYLFWDLAAISQSKQDEDVSASRFEDNEELRYSLRSVERHAPWVRHIFIVTNGQIPSWLNLDNPRVTVITHQDIFQNHSHLPTFSSPAIETHIHRIPGLSQKFIYLNDDVMFGKDVWPDDFFTHSKGQKVYLTWPVPNCAEGCPGSWIKDGYCDKACNNSACDWDGGDCLGAAANRFAAGIAGGGGGPVWQFPGASGGLGGTSYCNQGCANSWLADKFCDQACNVLACGFDVGDCGQEHFGELHRVTLQSHQTVYILPVGEIKPYFSFEGLARRVSEASVSDSAVLRHTSVANKWKTVHLLLHPGHNATQIHYNLTLQKEDGSEFTMSFSVAVDTREVPQANVSQSTSKDEDKTPKPTATPEPPVLFSDVPEDKRGPKIHTKQPDDLQAVIQVPSVDVSLLPADVQSELQRLEEKLVVGDITLKGFNLTKAELLKAHLPPRLSQPDSQSHPVDIQEKERTDDKRNTVATLRPLPIDDDLKKDFAAPKHPGVGAPLERPLTSKLLNSISKVRSVKSPSEDAAAVVGRRLQHFISADRGFLPWERRKYFQRVLEEEERLQNELLYESNPSATVRRLRDTFADSLRYVNKLLNGQFGFTSRKVPAHMPHMIDRLIMQELQDTFPLEFDKTSAHRVRHSEDMQFAFSYFYFLMSAQQQLNVSDVFDEVDTDHSGVLSDREIRTLATRIHELPLSLQDLTGLEQLLINCSKTLPTNLSQLHLVNPTQETYYDPSMPPVTKGLILHCKPMAERIHKAFKDQNKYKFEIMGEEEIAFKMVRTNVSHVVGQLDDIRKNPRKFICLNDNIDHSHKDAATVKAVLRDFYESMFPLMSQFELPREYRNRFLHMEELQEWRVYRDKLKFWTHCVLVTLVVFTIVSFFAEQLIQLKRKLLPRRRANRDSNPERV</sequence>
<dbReference type="SMART" id="SM00004">
    <property type="entry name" value="NL"/>
    <property type="match status" value="2"/>
</dbReference>
<feature type="transmembrane region" description="Helical" evidence="24">
    <location>
        <begin position="1163"/>
        <end position="1186"/>
    </location>
</feature>
<dbReference type="GO" id="GO:0002063">
    <property type="term" value="P:chondrocyte development"/>
    <property type="evidence" value="ECO:0007669"/>
    <property type="project" value="Ensembl"/>
</dbReference>
<keyword evidence="12 24" id="KW-0472">Membrane</keyword>
<dbReference type="GO" id="GO:0046835">
    <property type="term" value="P:carbohydrate phosphorylation"/>
    <property type="evidence" value="ECO:0007669"/>
    <property type="project" value="TreeGrafter"/>
</dbReference>
<dbReference type="EC" id="2.7.8.17" evidence="17"/>
<dbReference type="Pfam" id="PF18440">
    <property type="entry name" value="GlcNAc-1_reg"/>
    <property type="match status" value="1"/>
</dbReference>
<dbReference type="FunFam" id="3.30.300.320:FF:000002">
    <property type="entry name" value="N-acetylglucosamine-1-phosphotransferase subunits alpha/beta isoform X1"/>
    <property type="match status" value="1"/>
</dbReference>
<evidence type="ECO:0000256" key="24">
    <source>
        <dbReference type="SAM" id="Phobius"/>
    </source>
</evidence>
<reference evidence="28" key="2">
    <citation type="submission" date="2025-08" db="UniProtKB">
        <authorList>
            <consortium name="Ensembl"/>
        </authorList>
    </citation>
    <scope>IDENTIFICATION</scope>
</reference>
<dbReference type="Ensembl" id="ENSTNIT00000014559.1">
    <property type="protein sequence ID" value="ENSTNIP00000014361.1"/>
    <property type="gene ID" value="ENSTNIG00000011416.1"/>
</dbReference>
<dbReference type="InterPro" id="IPR031357">
    <property type="entry name" value="Stealth_CR3"/>
</dbReference>
<dbReference type="Gene3D" id="3.30.300.320">
    <property type="match status" value="1"/>
</dbReference>
<evidence type="ECO:0000256" key="10">
    <source>
        <dbReference type="ARBA" id="ARBA00022989"/>
    </source>
</evidence>
<keyword evidence="7" id="KW-0677">Repeat</keyword>
<evidence type="ECO:0000256" key="14">
    <source>
        <dbReference type="ARBA" id="ARBA00023180"/>
    </source>
</evidence>
<dbReference type="Pfam" id="PF00066">
    <property type="entry name" value="Notch"/>
    <property type="match status" value="2"/>
</dbReference>
<dbReference type="GO" id="GO:0060348">
    <property type="term" value="P:bone development"/>
    <property type="evidence" value="ECO:0007669"/>
    <property type="project" value="Ensembl"/>
</dbReference>
<name>H3D1H4_TETNG</name>
<keyword evidence="5 24" id="KW-0812">Transmembrane</keyword>
<dbReference type="SUPFAM" id="SSF90193">
    <property type="entry name" value="Notch domain"/>
    <property type="match status" value="1"/>
</dbReference>
<dbReference type="InterPro" id="IPR035993">
    <property type="entry name" value="Notch-like_dom_sf"/>
</dbReference>
<dbReference type="Pfam" id="PF17103">
    <property type="entry name" value="Stealth_CR4"/>
    <property type="match status" value="1"/>
</dbReference>
<keyword evidence="11" id="KW-0333">Golgi apparatus</keyword>
<feature type="coiled-coil region" evidence="22">
    <location>
        <begin position="88"/>
        <end position="125"/>
    </location>
</feature>
<keyword evidence="4" id="KW-0808">Transferase</keyword>
<reference evidence="28" key="3">
    <citation type="submission" date="2025-09" db="UniProtKB">
        <authorList>
            <consortium name="Ensembl"/>
        </authorList>
    </citation>
    <scope>IDENTIFICATION</scope>
</reference>
<evidence type="ECO:0000256" key="20">
    <source>
        <dbReference type="ARBA" id="ARBA00079995"/>
    </source>
</evidence>
<evidence type="ECO:0000256" key="3">
    <source>
        <dbReference type="ARBA" id="ARBA00007583"/>
    </source>
</evidence>
<evidence type="ECO:0000256" key="23">
    <source>
        <dbReference type="SAM" id="MobiDB-lite"/>
    </source>
</evidence>
<dbReference type="InterPro" id="IPR000800">
    <property type="entry name" value="Notch_dom"/>
</dbReference>
<dbReference type="InterPro" id="IPR018247">
    <property type="entry name" value="EF_Hand_1_Ca_BS"/>
</dbReference>
<feature type="domain" description="DMAP1-binding" evidence="27">
    <location>
        <begin position="703"/>
        <end position="811"/>
    </location>
</feature>
<evidence type="ECO:0000256" key="8">
    <source>
        <dbReference type="ARBA" id="ARBA00022837"/>
    </source>
</evidence>
<feature type="region of interest" description="Disordered" evidence="23">
    <location>
        <begin position="745"/>
        <end position="770"/>
    </location>
</feature>
<dbReference type="GO" id="GO:0000139">
    <property type="term" value="C:Golgi membrane"/>
    <property type="evidence" value="ECO:0007669"/>
    <property type="project" value="UniProtKB-SubCell"/>
</dbReference>
<dbReference type="Pfam" id="PF17101">
    <property type="entry name" value="Stealth_CR1"/>
    <property type="match status" value="1"/>
</dbReference>
<dbReference type="GeneTree" id="ENSGT00390000006747"/>
<evidence type="ECO:0000313" key="28">
    <source>
        <dbReference type="Ensembl" id="ENSTNIP00000014361.1"/>
    </source>
</evidence>
<dbReference type="Pfam" id="PF11380">
    <property type="entry name" value="Stealth_CR2"/>
    <property type="match status" value="1"/>
</dbReference>
<dbReference type="FunCoup" id="H3D1H4">
    <property type="interactions" value="472"/>
</dbReference>
<evidence type="ECO:0000256" key="16">
    <source>
        <dbReference type="ARBA" id="ARBA00057240"/>
    </source>
</evidence>
<comment type="catalytic activity">
    <reaction evidence="15">
        <text>N(4)-[alpha-D-mannosyl-(1-&gt;2)-alpha-D-mannosyl-(glycan)]-L-asparaginyl-[protein] + UDP-N-acetyl-alpha-D-glucosamine = N(4)-[6-(N-acetyl-alpha-D-glucosaminyl-1-phospho)-alpha-D-mannosyl-(1-&gt;2)-alpha-D-mannosyl-(glycan)]-L-asparaginyl-[protein] + UMP + H(+)</text>
        <dbReference type="Rhea" id="RHEA:13581"/>
        <dbReference type="Rhea" id="RHEA-COMP:14507"/>
        <dbReference type="Rhea" id="RHEA-COMP:14508"/>
        <dbReference type="ChEBI" id="CHEBI:15378"/>
        <dbReference type="ChEBI" id="CHEBI:57705"/>
        <dbReference type="ChEBI" id="CHEBI:57865"/>
        <dbReference type="ChEBI" id="CHEBI:140357"/>
        <dbReference type="ChEBI" id="CHEBI:140369"/>
        <dbReference type="EC" id="2.7.8.17"/>
    </reaction>
</comment>
<dbReference type="PANTHER" id="PTHR24045:SF0">
    <property type="entry name" value="N-ACETYLGLUCOSAMINE-1-PHOSPHOTRANSFERASE SUBUNITS ALPHA_BETA"/>
    <property type="match status" value="1"/>
</dbReference>
<evidence type="ECO:0000256" key="7">
    <source>
        <dbReference type="ARBA" id="ARBA00022737"/>
    </source>
</evidence>
<evidence type="ECO:0000256" key="4">
    <source>
        <dbReference type="ARBA" id="ARBA00022679"/>
    </source>
</evidence>
<comment type="similarity">
    <text evidence="3">Belongs to the stealth family.</text>
</comment>
<evidence type="ECO:0000256" key="19">
    <source>
        <dbReference type="ARBA" id="ARBA00078196"/>
    </source>
</evidence>
<comment type="function">
    <text evidence="16">Catalyzes the formation of mannose 6-phosphate (M6P) markers on high mannose type oligosaccharides in the Golgi apparatus. M6P residues are required to bind to the M6P receptors (MPR), which mediate the vesicular transport of lysosomal enzymes to the endosomal/prelysosomal compartment.</text>
</comment>
<dbReference type="GO" id="GO:0048703">
    <property type="term" value="P:embryonic viscerocranium morphogenesis"/>
    <property type="evidence" value="ECO:0007669"/>
    <property type="project" value="Ensembl"/>
</dbReference>
<evidence type="ECO:0000256" key="9">
    <source>
        <dbReference type="ARBA" id="ARBA00022968"/>
    </source>
</evidence>
<dbReference type="InterPro" id="IPR041536">
    <property type="entry name" value="GNPTAB_reg"/>
</dbReference>
<dbReference type="GO" id="GO:0005509">
    <property type="term" value="F:calcium ion binding"/>
    <property type="evidence" value="ECO:0007669"/>
    <property type="project" value="InterPro"/>
</dbReference>
<dbReference type="PROSITE" id="PS50222">
    <property type="entry name" value="EF_HAND_2"/>
    <property type="match status" value="1"/>
</dbReference>
<dbReference type="Pfam" id="PF17102">
    <property type="entry name" value="Stealth_CR3"/>
    <property type="match status" value="1"/>
</dbReference>
<comment type="subcellular location">
    <subcellularLocation>
        <location evidence="2">Golgi apparatus membrane</location>
        <topology evidence="2">Single-pass type I membrane protein</topology>
    </subcellularLocation>
    <subcellularLocation>
        <location evidence="1">Golgi apparatus membrane</location>
        <topology evidence="1">Single-pass type II membrane protein</topology>
    </subcellularLocation>
</comment>
<evidence type="ECO:0000256" key="21">
    <source>
        <dbReference type="ARBA" id="ARBA00082117"/>
    </source>
</evidence>
<keyword evidence="13" id="KW-1015">Disulfide bond</keyword>
<evidence type="ECO:0000256" key="22">
    <source>
        <dbReference type="SAM" id="Coils"/>
    </source>
</evidence>
<keyword evidence="10 24" id="KW-1133">Transmembrane helix</keyword>
<feature type="compositionally biased region" description="Basic and acidic residues" evidence="23">
    <location>
        <begin position="759"/>
        <end position="770"/>
    </location>
</feature>
<dbReference type="PANTHER" id="PTHR24045">
    <property type="match status" value="1"/>
</dbReference>
<dbReference type="PROSITE" id="PS00018">
    <property type="entry name" value="EF_HAND_1"/>
    <property type="match status" value="1"/>
</dbReference>
<keyword evidence="14" id="KW-0325">Glycoprotein</keyword>
<dbReference type="HOGENOM" id="CLU_002469_0_0_1"/>
<dbReference type="SMART" id="SM01137">
    <property type="entry name" value="DMAP_binding"/>
    <property type="match status" value="1"/>
</dbReference>
<dbReference type="GO" id="GO:0003976">
    <property type="term" value="F:UDP-N-acetylglucosamine-lysosomal-enzyme N-acetylglucosaminephosphotransferase activity"/>
    <property type="evidence" value="ECO:0007669"/>
    <property type="project" value="UniProtKB-EC"/>
</dbReference>
<dbReference type="PROSITE" id="PS50258">
    <property type="entry name" value="LNR"/>
    <property type="match status" value="1"/>
</dbReference>
<dbReference type="InterPro" id="IPR031358">
    <property type="entry name" value="Stealth_CR1"/>
</dbReference>
<dbReference type="OMA" id="MIDRVVM"/>
<dbReference type="InterPro" id="IPR031356">
    <property type="entry name" value="Stealth_CR4"/>
</dbReference>
<keyword evidence="8" id="KW-0106">Calcium</keyword>
<feature type="transmembrane region" description="Helical" evidence="24">
    <location>
        <begin position="23"/>
        <end position="43"/>
    </location>
</feature>
<dbReference type="InParanoid" id="H3D1H4"/>
<keyword evidence="6" id="KW-0479">Metal-binding</keyword>
<dbReference type="STRING" id="99883.ENSTNIP00000014361"/>
<dbReference type="InterPro" id="IPR021520">
    <property type="entry name" value="Stealth_CR2"/>
</dbReference>
<dbReference type="AlphaFoldDB" id="H3D1H4"/>
<feature type="domain" description="EF-hand" evidence="25">
    <location>
        <begin position="958"/>
        <end position="993"/>
    </location>
</feature>
<organism evidence="28 29">
    <name type="scientific">Tetraodon nigroviridis</name>
    <name type="common">Spotted green pufferfish</name>
    <name type="synonym">Chelonodon nigroviridis</name>
    <dbReference type="NCBI Taxonomy" id="99883"/>
    <lineage>
        <taxon>Eukaryota</taxon>
        <taxon>Metazoa</taxon>
        <taxon>Chordata</taxon>
        <taxon>Craniata</taxon>
        <taxon>Vertebrata</taxon>
        <taxon>Euteleostomi</taxon>
        <taxon>Actinopterygii</taxon>
        <taxon>Neopterygii</taxon>
        <taxon>Teleostei</taxon>
        <taxon>Neoteleostei</taxon>
        <taxon>Acanthomorphata</taxon>
        <taxon>Eupercaria</taxon>
        <taxon>Tetraodontiformes</taxon>
        <taxon>Tetradontoidea</taxon>
        <taxon>Tetraodontidae</taxon>
        <taxon>Tetraodon</taxon>
    </lineage>
</organism>
<dbReference type="CDD" id="cd21600">
    <property type="entry name" value="RRM2_GNPTAB"/>
    <property type="match status" value="1"/>
</dbReference>
<reference evidence="29" key="1">
    <citation type="journal article" date="2004" name="Nature">
        <title>Genome duplication in the teleost fish Tetraodon nigroviridis reveals the early vertebrate proto-karyotype.</title>
        <authorList>
            <person name="Jaillon O."/>
            <person name="Aury J.-M."/>
            <person name="Brunet F."/>
            <person name="Petit J.-L."/>
            <person name="Stange-Thomann N."/>
            <person name="Mauceli E."/>
            <person name="Bouneau L."/>
            <person name="Fischer C."/>
            <person name="Ozouf-Costaz C."/>
            <person name="Bernot A."/>
            <person name="Nicaud S."/>
            <person name="Jaffe D."/>
            <person name="Fisher S."/>
            <person name="Lutfalla G."/>
            <person name="Dossat C."/>
            <person name="Segurens B."/>
            <person name="Dasilva C."/>
            <person name="Salanoubat M."/>
            <person name="Levy M."/>
            <person name="Boudet N."/>
            <person name="Castellano S."/>
            <person name="Anthouard V."/>
            <person name="Jubin C."/>
            <person name="Castelli V."/>
            <person name="Katinka M."/>
            <person name="Vacherie B."/>
            <person name="Biemont C."/>
            <person name="Skalli Z."/>
            <person name="Cattolico L."/>
            <person name="Poulain J."/>
            <person name="De Berardinis V."/>
            <person name="Cruaud C."/>
            <person name="Duprat S."/>
            <person name="Brottier P."/>
            <person name="Coutanceau J.-P."/>
            <person name="Gouzy J."/>
            <person name="Parra G."/>
            <person name="Lardier G."/>
            <person name="Chapple C."/>
            <person name="McKernan K.J."/>
            <person name="McEwan P."/>
            <person name="Bosak S."/>
            <person name="Kellis M."/>
            <person name="Volff J.-N."/>
            <person name="Guigo R."/>
            <person name="Zody M.C."/>
            <person name="Mesirov J."/>
            <person name="Lindblad-Toh K."/>
            <person name="Birren B."/>
            <person name="Nusbaum C."/>
            <person name="Kahn D."/>
            <person name="Robinson-Rechavi M."/>
            <person name="Laudet V."/>
            <person name="Schachter V."/>
            <person name="Quetier F."/>
            <person name="Saurin W."/>
            <person name="Scarpelli C."/>
            <person name="Wincker P."/>
            <person name="Lander E.S."/>
            <person name="Weissenbach J."/>
            <person name="Roest Crollius H."/>
        </authorList>
    </citation>
    <scope>NUCLEOTIDE SEQUENCE [LARGE SCALE GENOMIC DNA]</scope>
</reference>
<dbReference type="GO" id="GO:0016256">
    <property type="term" value="P:N-glycan processing to lysosome"/>
    <property type="evidence" value="ECO:0007669"/>
    <property type="project" value="Ensembl"/>
</dbReference>
<evidence type="ECO:0000256" key="18">
    <source>
        <dbReference type="ARBA" id="ARBA00070893"/>
    </source>
</evidence>
<dbReference type="PROSITE" id="PS51912">
    <property type="entry name" value="DMAP1_BIND"/>
    <property type="match status" value="1"/>
</dbReference>
<dbReference type="Proteomes" id="UP000007303">
    <property type="component" value="Unassembled WGS sequence"/>
</dbReference>
<evidence type="ECO:0000256" key="5">
    <source>
        <dbReference type="ARBA" id="ARBA00022692"/>
    </source>
</evidence>
<evidence type="ECO:0000256" key="11">
    <source>
        <dbReference type="ARBA" id="ARBA00023034"/>
    </source>
</evidence>
<evidence type="ECO:0000256" key="17">
    <source>
        <dbReference type="ARBA" id="ARBA00066709"/>
    </source>
</evidence>
<evidence type="ECO:0000256" key="1">
    <source>
        <dbReference type="ARBA" id="ARBA00004323"/>
    </source>
</evidence>
<evidence type="ECO:0000256" key="13">
    <source>
        <dbReference type="ARBA" id="ARBA00023157"/>
    </source>
</evidence>
<feature type="domain" description="LNR" evidence="26">
    <location>
        <begin position="445"/>
        <end position="475"/>
    </location>
</feature>
<dbReference type="GO" id="GO:0003007">
    <property type="term" value="P:heart morphogenesis"/>
    <property type="evidence" value="ECO:0007669"/>
    <property type="project" value="Ensembl"/>
</dbReference>
<evidence type="ECO:0000256" key="12">
    <source>
        <dbReference type="ARBA" id="ARBA00023136"/>
    </source>
</evidence>
<dbReference type="InterPro" id="IPR047141">
    <property type="entry name" value="Stealth"/>
</dbReference>
<dbReference type="Pfam" id="PF06464">
    <property type="entry name" value="DMAP_binding"/>
    <property type="match status" value="1"/>
</dbReference>
<proteinExistence type="inferred from homology"/>
<keyword evidence="9" id="KW-0735">Signal-anchor</keyword>
<evidence type="ECO:0000256" key="2">
    <source>
        <dbReference type="ARBA" id="ARBA00004614"/>
    </source>
</evidence>
<keyword evidence="22" id="KW-0175">Coiled coil</keyword>
<keyword evidence="29" id="KW-1185">Reference proteome</keyword>
<evidence type="ECO:0000256" key="15">
    <source>
        <dbReference type="ARBA" id="ARBA00050775"/>
    </source>
</evidence>
<evidence type="ECO:0000259" key="25">
    <source>
        <dbReference type="PROSITE" id="PS50222"/>
    </source>
</evidence>
<feature type="region of interest" description="Disordered" evidence="23">
    <location>
        <begin position="642"/>
        <end position="692"/>
    </location>
</feature>
<evidence type="ECO:0000259" key="27">
    <source>
        <dbReference type="PROSITE" id="PS51912"/>
    </source>
</evidence>
<dbReference type="InterPro" id="IPR010506">
    <property type="entry name" value="DMAP1-bd"/>
</dbReference>
<evidence type="ECO:0000259" key="26">
    <source>
        <dbReference type="PROSITE" id="PS50258"/>
    </source>
</evidence>
<protein>
    <recommendedName>
        <fullName evidence="18">N-acetylglucosamine-1-phosphotransferase subunits alpha/beta</fullName>
        <ecNumber evidence="17">2.7.8.17</ecNumber>
    </recommendedName>
    <alternativeName>
        <fullName evidence="21">GlcNAc-1-phosphotransferase subunits alpha/beta</fullName>
    </alternativeName>
    <alternativeName>
        <fullName evidence="20">Stealth protein GNPTAB</fullName>
    </alternativeName>
    <alternativeName>
        <fullName evidence="19">UDP-N-acetylglucosamine-1-phosphotransferase subunits alpha/beta</fullName>
    </alternativeName>
</protein>
<accession>H3D1H4</accession>
<evidence type="ECO:0000256" key="6">
    <source>
        <dbReference type="ARBA" id="ARBA00022723"/>
    </source>
</evidence>